<sequence>MDACTKSQPNGQTTRQLEDKGGRQTKLKRSEVDEFSSAKSLCVVNSLVIFPLHRIKYKQYHRLQISTVADLYLITKFEWCSLMPRTDTYQDMTKADEERESHTIENYRIDRRGSEIDTTEPQSFEKCTATPSSVASW</sequence>
<gene>
    <name evidence="2" type="ORF">Fcan01_05700</name>
</gene>
<dbReference type="Proteomes" id="UP000198287">
    <property type="component" value="Unassembled WGS sequence"/>
</dbReference>
<reference evidence="2 3" key="1">
    <citation type="submission" date="2015-12" db="EMBL/GenBank/DDBJ databases">
        <title>The genome of Folsomia candida.</title>
        <authorList>
            <person name="Faddeeva A."/>
            <person name="Derks M.F."/>
            <person name="Anvar Y."/>
            <person name="Smit S."/>
            <person name="Van Straalen N."/>
            <person name="Roelofs D."/>
        </authorList>
    </citation>
    <scope>NUCLEOTIDE SEQUENCE [LARGE SCALE GENOMIC DNA]</scope>
    <source>
        <strain evidence="2 3">VU population</strain>
        <tissue evidence="2">Whole body</tissue>
    </source>
</reference>
<comment type="caution">
    <text evidence="2">The sequence shown here is derived from an EMBL/GenBank/DDBJ whole genome shotgun (WGS) entry which is preliminary data.</text>
</comment>
<evidence type="ECO:0000313" key="2">
    <source>
        <dbReference type="EMBL" id="OXA60847.1"/>
    </source>
</evidence>
<proteinExistence type="predicted"/>
<feature type="compositionally biased region" description="Basic and acidic residues" evidence="1">
    <location>
        <begin position="16"/>
        <end position="25"/>
    </location>
</feature>
<evidence type="ECO:0000256" key="1">
    <source>
        <dbReference type="SAM" id="MobiDB-lite"/>
    </source>
</evidence>
<dbReference type="AlphaFoldDB" id="A0A226EUL1"/>
<evidence type="ECO:0000313" key="3">
    <source>
        <dbReference type="Proteomes" id="UP000198287"/>
    </source>
</evidence>
<name>A0A226EUL1_FOLCA</name>
<keyword evidence="3" id="KW-1185">Reference proteome</keyword>
<organism evidence="2 3">
    <name type="scientific">Folsomia candida</name>
    <name type="common">Springtail</name>
    <dbReference type="NCBI Taxonomy" id="158441"/>
    <lineage>
        <taxon>Eukaryota</taxon>
        <taxon>Metazoa</taxon>
        <taxon>Ecdysozoa</taxon>
        <taxon>Arthropoda</taxon>
        <taxon>Hexapoda</taxon>
        <taxon>Collembola</taxon>
        <taxon>Entomobryomorpha</taxon>
        <taxon>Isotomoidea</taxon>
        <taxon>Isotomidae</taxon>
        <taxon>Proisotominae</taxon>
        <taxon>Folsomia</taxon>
    </lineage>
</organism>
<protein>
    <submittedName>
        <fullName evidence="2">Uncharacterized protein</fullName>
    </submittedName>
</protein>
<feature type="region of interest" description="Disordered" evidence="1">
    <location>
        <begin position="1"/>
        <end position="25"/>
    </location>
</feature>
<feature type="compositionally biased region" description="Polar residues" evidence="1">
    <location>
        <begin position="1"/>
        <end position="15"/>
    </location>
</feature>
<accession>A0A226EUL1</accession>
<dbReference type="EMBL" id="LNIX01000002">
    <property type="protein sequence ID" value="OXA60847.1"/>
    <property type="molecule type" value="Genomic_DNA"/>
</dbReference>